<name>A0A381YSA8_9ZZZZ</name>
<organism evidence="1">
    <name type="scientific">marine metagenome</name>
    <dbReference type="NCBI Taxonomy" id="408172"/>
    <lineage>
        <taxon>unclassified sequences</taxon>
        <taxon>metagenomes</taxon>
        <taxon>ecological metagenomes</taxon>
    </lineage>
</organism>
<dbReference type="AlphaFoldDB" id="A0A381YSA8"/>
<reference evidence="1" key="1">
    <citation type="submission" date="2018-05" db="EMBL/GenBank/DDBJ databases">
        <authorList>
            <person name="Lanie J.A."/>
            <person name="Ng W.-L."/>
            <person name="Kazmierczak K.M."/>
            <person name="Andrzejewski T.M."/>
            <person name="Davidsen T.M."/>
            <person name="Wayne K.J."/>
            <person name="Tettelin H."/>
            <person name="Glass J.I."/>
            <person name="Rusch D."/>
            <person name="Podicherti R."/>
            <person name="Tsui H.-C.T."/>
            <person name="Winkler M.E."/>
        </authorList>
    </citation>
    <scope>NUCLEOTIDE SEQUENCE</scope>
</reference>
<sequence length="148" mass="17442">MLRYITLLLFIFNSCAKSPQSNIIEIDEIKKVLANQQICWNKGDIDGFMLGYWNSNKLKFSWVNGIEYGWKNLLEKYKISYPTKESMGEFSFEILDVKLTSDTTAVLDGEWELIRKNDNPKGSFTYIFKKIENNWLIISDYTTDEYYP</sequence>
<dbReference type="InterPro" id="IPR032710">
    <property type="entry name" value="NTF2-like_dom_sf"/>
</dbReference>
<protein>
    <recommendedName>
        <fullName evidence="2">DUF4440 domain-containing protein</fullName>
    </recommendedName>
</protein>
<dbReference type="EMBL" id="UINC01018943">
    <property type="protein sequence ID" value="SVA79928.1"/>
    <property type="molecule type" value="Genomic_DNA"/>
</dbReference>
<proteinExistence type="predicted"/>
<evidence type="ECO:0008006" key="2">
    <source>
        <dbReference type="Google" id="ProtNLM"/>
    </source>
</evidence>
<dbReference type="SUPFAM" id="SSF54427">
    <property type="entry name" value="NTF2-like"/>
    <property type="match status" value="1"/>
</dbReference>
<dbReference type="Gene3D" id="3.10.450.50">
    <property type="match status" value="1"/>
</dbReference>
<evidence type="ECO:0000313" key="1">
    <source>
        <dbReference type="EMBL" id="SVA79928.1"/>
    </source>
</evidence>
<accession>A0A381YSA8</accession>
<gene>
    <name evidence="1" type="ORF">METZ01_LOCUS132782</name>
</gene>